<dbReference type="Proteomes" id="UP000634136">
    <property type="component" value="Unassembled WGS sequence"/>
</dbReference>
<protein>
    <submittedName>
        <fullName evidence="1">Uncharacterized protein</fullName>
    </submittedName>
</protein>
<sequence>MVGLKAGSLAVHRIAILNIFTASSSYISPILQSTTLLMLSLLCTLLLTQLTMSLFSPYSVSIGLFPVTNSISTTPKLYTSLFSFTLSNIPMCSRNDMCGILTIALNLNNLGESKISNPRLQEFIQQDVTRFDVPVNHRPLAPMMQVLQPFRRSHRNFIPFLPIKLYFLTPMKPIPQASIGVSTSASNSLDFLDFDFPIIGLLLRLLFRPPESTFHMCFTASSFPFESATLYTFPDPPFPITFSTLMESRISSSVKLSTWKDFTSHDSSFNDRSLFFSVFFICKYRARHARSMTRAMVKQMMRVRTFLDKVEDRGEQGLKELMVSMLQRPGFPSRLPLYLTAQPIPSRKYLGEILGGSDIRRPVNMFSDTSMKSNSAHEPSFSGTRPVKLFVYKDKFTSFLNSPNSAGISPENLFVNSCRVTRFVKNLNSERSPSS</sequence>
<evidence type="ECO:0000313" key="2">
    <source>
        <dbReference type="Proteomes" id="UP000634136"/>
    </source>
</evidence>
<dbReference type="AlphaFoldDB" id="A0A834T9Z8"/>
<comment type="caution">
    <text evidence="1">The sequence shown here is derived from an EMBL/GenBank/DDBJ whole genome shotgun (WGS) entry which is preliminary data.</text>
</comment>
<gene>
    <name evidence="1" type="ORF">G2W53_031050</name>
</gene>
<organism evidence="1 2">
    <name type="scientific">Senna tora</name>
    <dbReference type="NCBI Taxonomy" id="362788"/>
    <lineage>
        <taxon>Eukaryota</taxon>
        <taxon>Viridiplantae</taxon>
        <taxon>Streptophyta</taxon>
        <taxon>Embryophyta</taxon>
        <taxon>Tracheophyta</taxon>
        <taxon>Spermatophyta</taxon>
        <taxon>Magnoliopsida</taxon>
        <taxon>eudicotyledons</taxon>
        <taxon>Gunneridae</taxon>
        <taxon>Pentapetalae</taxon>
        <taxon>rosids</taxon>
        <taxon>fabids</taxon>
        <taxon>Fabales</taxon>
        <taxon>Fabaceae</taxon>
        <taxon>Caesalpinioideae</taxon>
        <taxon>Cassia clade</taxon>
        <taxon>Senna</taxon>
    </lineage>
</organism>
<reference evidence="1" key="1">
    <citation type="submission" date="2020-09" db="EMBL/GenBank/DDBJ databases">
        <title>Genome-Enabled Discovery of Anthraquinone Biosynthesis in Senna tora.</title>
        <authorList>
            <person name="Kang S.-H."/>
            <person name="Pandey R.P."/>
            <person name="Lee C.-M."/>
            <person name="Sim J.-S."/>
            <person name="Jeong J.-T."/>
            <person name="Choi B.-S."/>
            <person name="Jung M."/>
            <person name="Ginzburg D."/>
            <person name="Zhao K."/>
            <person name="Won S.Y."/>
            <person name="Oh T.-J."/>
            <person name="Yu Y."/>
            <person name="Kim N.-H."/>
            <person name="Lee O.R."/>
            <person name="Lee T.-H."/>
            <person name="Bashyal P."/>
            <person name="Kim T.-S."/>
            <person name="Lee W.-H."/>
            <person name="Kawkins C."/>
            <person name="Kim C.-K."/>
            <person name="Kim J.S."/>
            <person name="Ahn B.O."/>
            <person name="Rhee S.Y."/>
            <person name="Sohng J.K."/>
        </authorList>
    </citation>
    <scope>NUCLEOTIDE SEQUENCE</scope>
    <source>
        <tissue evidence="1">Leaf</tissue>
    </source>
</reference>
<accession>A0A834T9Z8</accession>
<keyword evidence="2" id="KW-1185">Reference proteome</keyword>
<proteinExistence type="predicted"/>
<evidence type="ECO:0000313" key="1">
    <source>
        <dbReference type="EMBL" id="KAF7817081.1"/>
    </source>
</evidence>
<dbReference type="EMBL" id="JAAIUW010000009">
    <property type="protein sequence ID" value="KAF7817081.1"/>
    <property type="molecule type" value="Genomic_DNA"/>
</dbReference>
<name>A0A834T9Z8_9FABA</name>
<dbReference type="OrthoDB" id="10596413at2759"/>